<evidence type="ECO:0000313" key="3">
    <source>
        <dbReference type="Proteomes" id="UP000830167"/>
    </source>
</evidence>
<feature type="transmembrane region" description="Helical" evidence="1">
    <location>
        <begin position="945"/>
        <end position="965"/>
    </location>
</feature>
<keyword evidence="1" id="KW-0812">Transmembrane</keyword>
<keyword evidence="1" id="KW-1133">Transmembrane helix</keyword>
<dbReference type="EMBL" id="CP089291">
    <property type="protein sequence ID" value="UOF91502.1"/>
    <property type="molecule type" value="Genomic_DNA"/>
</dbReference>
<feature type="transmembrane region" description="Helical" evidence="1">
    <location>
        <begin position="559"/>
        <end position="577"/>
    </location>
</feature>
<dbReference type="Proteomes" id="UP000830167">
    <property type="component" value="Chromosome"/>
</dbReference>
<dbReference type="InterPro" id="IPR001036">
    <property type="entry name" value="Acrflvin-R"/>
</dbReference>
<dbReference type="SUPFAM" id="SSF82866">
    <property type="entry name" value="Multidrug efflux transporter AcrB transmembrane domain"/>
    <property type="match status" value="2"/>
</dbReference>
<dbReference type="Pfam" id="PF00873">
    <property type="entry name" value="ACR_tran"/>
    <property type="match status" value="1"/>
</dbReference>
<dbReference type="Gene3D" id="3.30.2090.10">
    <property type="entry name" value="Multidrug efflux transporter AcrB TolC docking domain, DN and DC subdomains"/>
    <property type="match status" value="2"/>
</dbReference>
<dbReference type="PANTHER" id="PTHR32063:SF16">
    <property type="entry name" value="CATION EFFLUX SYSTEM (ACRB_ACRD_ACRF FAMILY)"/>
    <property type="match status" value="1"/>
</dbReference>
<dbReference type="PRINTS" id="PR00702">
    <property type="entry name" value="ACRIFLAVINRP"/>
</dbReference>
<keyword evidence="1" id="KW-0472">Membrane</keyword>
<dbReference type="Gene3D" id="3.30.70.1430">
    <property type="entry name" value="Multidrug efflux transporter AcrB pore domain"/>
    <property type="match status" value="2"/>
</dbReference>
<feature type="transmembrane region" description="Helical" evidence="1">
    <location>
        <begin position="971"/>
        <end position="992"/>
    </location>
</feature>
<dbReference type="Gene3D" id="3.30.70.1440">
    <property type="entry name" value="Multidrug efflux transporter AcrB pore domain"/>
    <property type="match status" value="1"/>
</dbReference>
<accession>A0ABY4CLX5</accession>
<feature type="transmembrane region" description="Helical" evidence="1">
    <location>
        <begin position="363"/>
        <end position="382"/>
    </location>
</feature>
<feature type="transmembrane region" description="Helical" evidence="1">
    <location>
        <begin position="492"/>
        <end position="516"/>
    </location>
</feature>
<name>A0ABY4CLX5_9BACL</name>
<dbReference type="InterPro" id="IPR027463">
    <property type="entry name" value="AcrB_DN_DC_subdom"/>
</dbReference>
<evidence type="ECO:0000256" key="1">
    <source>
        <dbReference type="SAM" id="Phobius"/>
    </source>
</evidence>
<protein>
    <submittedName>
        <fullName evidence="2">Efflux RND transporter permease subunit</fullName>
    </submittedName>
</protein>
<proteinExistence type="predicted"/>
<feature type="transmembrane region" description="Helical" evidence="1">
    <location>
        <begin position="920"/>
        <end position="938"/>
    </location>
</feature>
<feature type="transmembrane region" description="Helical" evidence="1">
    <location>
        <begin position="417"/>
        <end position="439"/>
    </location>
</feature>
<reference evidence="2" key="1">
    <citation type="submission" date="2021-12" db="EMBL/GenBank/DDBJ databases">
        <title>Alicyclobacillaceae gen. nov., sp. nov., isolated from chalcocite enrichment system.</title>
        <authorList>
            <person name="Jiang Z."/>
        </authorList>
    </citation>
    <scope>NUCLEOTIDE SEQUENCE</scope>
    <source>
        <strain evidence="2">MYW30-H2</strain>
    </source>
</reference>
<feature type="transmembrane region" description="Helical" evidence="1">
    <location>
        <begin position="387"/>
        <end position="405"/>
    </location>
</feature>
<feature type="transmembrane region" description="Helical" evidence="1">
    <location>
        <begin position="460"/>
        <end position="480"/>
    </location>
</feature>
<feature type="transmembrane region" description="Helical" evidence="1">
    <location>
        <begin position="1046"/>
        <end position="1069"/>
    </location>
</feature>
<keyword evidence="3" id="KW-1185">Reference proteome</keyword>
<dbReference type="SUPFAM" id="SSF82693">
    <property type="entry name" value="Multidrug efflux transporter AcrB pore domain, PN1, PN2, PC1 and PC2 subdomains"/>
    <property type="match status" value="3"/>
</dbReference>
<dbReference type="RefSeq" id="WP_347438193.1">
    <property type="nucleotide sequence ID" value="NZ_CP089291.1"/>
</dbReference>
<dbReference type="SUPFAM" id="SSF82714">
    <property type="entry name" value="Multidrug efflux transporter AcrB TolC docking domain, DN and DC subdomains"/>
    <property type="match status" value="2"/>
</dbReference>
<dbReference type="Gene3D" id="3.30.70.1320">
    <property type="entry name" value="Multidrug efflux transporter AcrB pore domain like"/>
    <property type="match status" value="1"/>
</dbReference>
<sequence>MSHKEQAQSDKVGIAGKIARMFINSKLTPLLVVAMLLMGMFAVMTTPREEEPQISVPMVDVYIPYPGATAHDVENRITKVMEKKLWKVNGVEYLYSTSNPGMAMITARFKVGSNLDQSLVRLYNALMSNVDALPQGAQQPLVKPKTIDDVPIVSFTLWSNQMDDYSLRRISTVVSDEVNKIQNVAKTTVIGGKQREMRIEVNPKQLAAYHVSPLAIQQTLNQANQSLPAGTFDQGNTNNQVKTGQYLTNKDEIANLVIGVYDNRPIYVKDVAKIVDGPGTRQNYVIFAPGPQAAEKGITEKPGHTYPAVTIDVSKKPGTNAVNLSDKVIKKINDLKGKVIPDNVHVTITRNYGATAQDKVNELIKHLLIATVSVVLLIGVVLGVREALVVGVAVPVTLAMALFLSEMYGYTLNRVTLFALIFAIGILVDDAIVVVENIHRWFHRGAHPPMKAAVLAVNEVGNPTILATITVITTLLPMAFVRGMMGPYMAPIPINASVSMLFSLLVAFVVTPWFAYRFLKKPDGHMLEPAQPAVYELKGFARRYANIIQMFLYQKGKRTIFFLSIIVLLAGSLSLFYTKAVPLKMLPFDNKSELQVVIDMPAGSTLQETTNATKAIGDYLATVKEVTDYEMYAGTSSPFNFNGLVRHYYLRKGPNVADIQVNLVDKNLRQEQSHDIAKRIRGPIQQIAAKFHANAKIVEDPPGPPVQDTIVLEIYGNDKQEQYQVAKQAEKIFRETKGVVDVDTSMVAAQPEYRFTINDKARLNGITDQEVVNTLQMMLQGAQVGLLHPAHELDPVVIKVQPPKADRSSIEALKSIQIPTPQGKLVPLGEIADIQKGTIEQPLYRKNLRSVTYVYGDVAGYTESPLYSIAAMWNKIGAIQTNDGTHIKQYLTTEPWLENGISVKWDGESQITFEVFRDMGIAYAVALIIMYLLIVGWFQSFLTPLIIMSPIPLTLIGVIPGHWMFGAFFTATSMIGVIALAGIIVRNSILLVEFANQRREEGISIGEAVIEAGIVRAKPIILTAAAVVVGSFVILFDPIFQGLAISLMFGTIASTILTLFLIPVIYFMVETKKMKKESMRSTSLFHDQKIEM</sequence>
<dbReference type="PANTHER" id="PTHR32063">
    <property type="match status" value="1"/>
</dbReference>
<feature type="transmembrane region" description="Helical" evidence="1">
    <location>
        <begin position="1020"/>
        <end position="1040"/>
    </location>
</feature>
<gene>
    <name evidence="2" type="ORF">LSG31_04415</name>
</gene>
<evidence type="ECO:0000313" key="2">
    <source>
        <dbReference type="EMBL" id="UOF91502.1"/>
    </source>
</evidence>
<organism evidence="2 3">
    <name type="scientific">Fodinisporobacter ferrooxydans</name>
    <dbReference type="NCBI Taxonomy" id="2901836"/>
    <lineage>
        <taxon>Bacteria</taxon>
        <taxon>Bacillati</taxon>
        <taxon>Bacillota</taxon>
        <taxon>Bacilli</taxon>
        <taxon>Bacillales</taxon>
        <taxon>Alicyclobacillaceae</taxon>
        <taxon>Fodinisporobacter</taxon>
    </lineage>
</organism>
<feature type="transmembrane region" description="Helical" evidence="1">
    <location>
        <begin position="27"/>
        <end position="45"/>
    </location>
</feature>
<dbReference type="Gene3D" id="1.20.1640.10">
    <property type="entry name" value="Multidrug efflux transporter AcrB transmembrane domain"/>
    <property type="match status" value="2"/>
</dbReference>